<evidence type="ECO:0000313" key="1">
    <source>
        <dbReference type="EMBL" id="KAI9916038.1"/>
    </source>
</evidence>
<comment type="caution">
    <text evidence="1">The sequence shown here is derived from an EMBL/GenBank/DDBJ whole genome shotgun (WGS) entry which is preliminary data.</text>
</comment>
<proteinExistence type="predicted"/>
<sequence>MAKPTQARGASLHHACLGGLLFVTEAMPMRVRIGFDINLDEQASCSSHDHMLRHAMIYPSVPEQHPYEESSYKVNDEHDLSRVPFTSVQNYILSPNLLIEEQDGIQDNGQSFNQLIRSQMVHGNLAHALQSFAIVAQRGLTLEELIYTCAIDLLVSKGKHWQATRLFEQMLESGEKHPTVYCLGRAMVAYAGANRYEHARACWHTTAIRVQGRLGNTQRAVDLFNECVESRSSMALARAHHDDALRDAVATLPG</sequence>
<name>A0ACC0WDM7_9STRA</name>
<reference evidence="1 2" key="1">
    <citation type="journal article" date="2022" name="bioRxiv">
        <title>The genome of the oomycete Peronosclerospora sorghi, a cosmopolitan pathogen of maize and sorghum, is inflated with dispersed pseudogenes.</title>
        <authorList>
            <person name="Fletcher K."/>
            <person name="Martin F."/>
            <person name="Isakeit T."/>
            <person name="Cavanaugh K."/>
            <person name="Magill C."/>
            <person name="Michelmore R."/>
        </authorList>
    </citation>
    <scope>NUCLEOTIDE SEQUENCE [LARGE SCALE GENOMIC DNA]</scope>
    <source>
        <strain evidence="1">P6</strain>
    </source>
</reference>
<dbReference type="Proteomes" id="UP001163321">
    <property type="component" value="Chromosome 3"/>
</dbReference>
<accession>A0ACC0WDM7</accession>
<keyword evidence="2" id="KW-1185">Reference proteome</keyword>
<gene>
    <name evidence="1" type="ORF">PsorP6_007738</name>
</gene>
<organism evidence="1 2">
    <name type="scientific">Peronosclerospora sorghi</name>
    <dbReference type="NCBI Taxonomy" id="230839"/>
    <lineage>
        <taxon>Eukaryota</taxon>
        <taxon>Sar</taxon>
        <taxon>Stramenopiles</taxon>
        <taxon>Oomycota</taxon>
        <taxon>Peronosporomycetes</taxon>
        <taxon>Peronosporales</taxon>
        <taxon>Peronosporaceae</taxon>
        <taxon>Peronosclerospora</taxon>
    </lineage>
</organism>
<protein>
    <submittedName>
        <fullName evidence="1">Uncharacterized protein</fullName>
    </submittedName>
</protein>
<dbReference type="EMBL" id="CM047582">
    <property type="protein sequence ID" value="KAI9916038.1"/>
    <property type="molecule type" value="Genomic_DNA"/>
</dbReference>
<evidence type="ECO:0000313" key="2">
    <source>
        <dbReference type="Proteomes" id="UP001163321"/>
    </source>
</evidence>